<dbReference type="Gene3D" id="3.30.420.10">
    <property type="entry name" value="Ribonuclease H-like superfamily/Ribonuclease H"/>
    <property type="match status" value="1"/>
</dbReference>
<reference evidence="11" key="1">
    <citation type="submission" date="2022-01" db="EMBL/GenBank/DDBJ databases">
        <authorList>
            <person name="King R."/>
        </authorList>
    </citation>
    <scope>NUCLEOTIDE SEQUENCE</scope>
</reference>
<dbReference type="SUPFAM" id="SSF56672">
    <property type="entry name" value="DNA/RNA polymerases"/>
    <property type="match status" value="1"/>
</dbReference>
<dbReference type="FunFam" id="1.10.150.20:FF:000070">
    <property type="entry name" value="DNA polymerase I, putative"/>
    <property type="match status" value="1"/>
</dbReference>
<organism evidence="11 12">
    <name type="scientific">Nezara viridula</name>
    <name type="common">Southern green stink bug</name>
    <name type="synonym">Cimex viridulus</name>
    <dbReference type="NCBI Taxonomy" id="85310"/>
    <lineage>
        <taxon>Eukaryota</taxon>
        <taxon>Metazoa</taxon>
        <taxon>Ecdysozoa</taxon>
        <taxon>Arthropoda</taxon>
        <taxon>Hexapoda</taxon>
        <taxon>Insecta</taxon>
        <taxon>Pterygota</taxon>
        <taxon>Neoptera</taxon>
        <taxon>Paraneoptera</taxon>
        <taxon>Hemiptera</taxon>
        <taxon>Heteroptera</taxon>
        <taxon>Panheteroptera</taxon>
        <taxon>Pentatomomorpha</taxon>
        <taxon>Pentatomoidea</taxon>
        <taxon>Pentatomidae</taxon>
        <taxon>Pentatominae</taxon>
        <taxon>Nezara</taxon>
    </lineage>
</organism>
<keyword evidence="12" id="KW-1185">Reference proteome</keyword>
<evidence type="ECO:0000259" key="9">
    <source>
        <dbReference type="PROSITE" id="PS51192"/>
    </source>
</evidence>
<dbReference type="SMART" id="SM00482">
    <property type="entry name" value="POLAc"/>
    <property type="match status" value="1"/>
</dbReference>
<dbReference type="Pfam" id="PF00476">
    <property type="entry name" value="DNA_pol_A"/>
    <property type="match status" value="1"/>
</dbReference>
<evidence type="ECO:0000256" key="6">
    <source>
        <dbReference type="ARBA" id="ARBA00022932"/>
    </source>
</evidence>
<dbReference type="PANTHER" id="PTHR10133:SF62">
    <property type="entry name" value="DNA POLYMERASE THETA"/>
    <property type="match status" value="1"/>
</dbReference>
<dbReference type="OrthoDB" id="2320933at2759"/>
<dbReference type="InterPro" id="IPR014001">
    <property type="entry name" value="Helicase_ATP-bd"/>
</dbReference>
<evidence type="ECO:0000256" key="5">
    <source>
        <dbReference type="ARBA" id="ARBA00022840"/>
    </source>
</evidence>
<dbReference type="GO" id="GO:0003677">
    <property type="term" value="F:DNA binding"/>
    <property type="evidence" value="ECO:0007669"/>
    <property type="project" value="InterPro"/>
</dbReference>
<accession>A0A9P0HU18</accession>
<dbReference type="SUPFAM" id="SSF52540">
    <property type="entry name" value="P-loop containing nucleoside triphosphate hydrolases"/>
    <property type="match status" value="1"/>
</dbReference>
<comment type="catalytic activity">
    <reaction evidence="7">
        <text>DNA(n) + a 2'-deoxyribonucleoside 5'-triphosphate = DNA(n+1) + diphosphate</text>
        <dbReference type="Rhea" id="RHEA:22508"/>
        <dbReference type="Rhea" id="RHEA-COMP:17339"/>
        <dbReference type="Rhea" id="RHEA-COMP:17340"/>
        <dbReference type="ChEBI" id="CHEBI:33019"/>
        <dbReference type="ChEBI" id="CHEBI:61560"/>
        <dbReference type="ChEBI" id="CHEBI:173112"/>
        <dbReference type="EC" id="2.7.7.7"/>
    </reaction>
</comment>
<feature type="region of interest" description="Disordered" evidence="8">
    <location>
        <begin position="1394"/>
        <end position="1419"/>
    </location>
</feature>
<evidence type="ECO:0000256" key="1">
    <source>
        <dbReference type="ARBA" id="ARBA00012417"/>
    </source>
</evidence>
<dbReference type="InterPro" id="IPR048960">
    <property type="entry name" value="POLQ-like_helical"/>
</dbReference>
<proteinExistence type="predicted"/>
<evidence type="ECO:0000256" key="3">
    <source>
        <dbReference type="ARBA" id="ARBA00022695"/>
    </source>
</evidence>
<feature type="region of interest" description="Disordered" evidence="8">
    <location>
        <begin position="819"/>
        <end position="850"/>
    </location>
</feature>
<dbReference type="GO" id="GO:0042575">
    <property type="term" value="C:DNA polymerase complex"/>
    <property type="evidence" value="ECO:0007669"/>
    <property type="project" value="UniProtKB-ARBA"/>
</dbReference>
<dbReference type="FunFam" id="3.40.50.300:FF:000753">
    <property type="entry name" value="Polymerase (DNA directed), theta"/>
    <property type="match status" value="1"/>
</dbReference>
<dbReference type="GO" id="GO:0006261">
    <property type="term" value="P:DNA-templated DNA replication"/>
    <property type="evidence" value="ECO:0007669"/>
    <property type="project" value="InterPro"/>
</dbReference>
<dbReference type="InterPro" id="IPR027417">
    <property type="entry name" value="P-loop_NTPase"/>
</dbReference>
<dbReference type="CDD" id="cd08638">
    <property type="entry name" value="DNA_pol_A_theta"/>
    <property type="match status" value="1"/>
</dbReference>
<dbReference type="SUPFAM" id="SSF158702">
    <property type="entry name" value="Sec63 N-terminal domain-like"/>
    <property type="match status" value="1"/>
</dbReference>
<feature type="compositionally biased region" description="Polar residues" evidence="8">
    <location>
        <begin position="819"/>
        <end position="833"/>
    </location>
</feature>
<dbReference type="InterPro" id="IPR001650">
    <property type="entry name" value="Helicase_C-like"/>
</dbReference>
<dbReference type="SUPFAM" id="SSF53098">
    <property type="entry name" value="Ribonuclease H-like"/>
    <property type="match status" value="1"/>
</dbReference>
<dbReference type="GO" id="GO:0003887">
    <property type="term" value="F:DNA-directed DNA polymerase activity"/>
    <property type="evidence" value="ECO:0007669"/>
    <property type="project" value="UniProtKB-KW"/>
</dbReference>
<dbReference type="SUPFAM" id="SSF46785">
    <property type="entry name" value="Winged helix' DNA-binding domain"/>
    <property type="match status" value="1"/>
</dbReference>
<evidence type="ECO:0000313" key="12">
    <source>
        <dbReference type="Proteomes" id="UP001152798"/>
    </source>
</evidence>
<dbReference type="PROSITE" id="PS51194">
    <property type="entry name" value="HELICASE_CTER"/>
    <property type="match status" value="1"/>
</dbReference>
<evidence type="ECO:0000313" key="11">
    <source>
        <dbReference type="EMBL" id="CAH1408184.1"/>
    </source>
</evidence>
<dbReference type="Pfam" id="PF20470">
    <property type="entry name" value="HTH_61"/>
    <property type="match status" value="1"/>
</dbReference>
<dbReference type="Proteomes" id="UP001152798">
    <property type="component" value="Chromosome 7"/>
</dbReference>
<evidence type="ECO:0000256" key="7">
    <source>
        <dbReference type="ARBA" id="ARBA00049244"/>
    </source>
</evidence>
<keyword evidence="6" id="KW-0239">DNA-directed DNA polymerase</keyword>
<dbReference type="CDD" id="cd18795">
    <property type="entry name" value="SF2_C_Ski2"/>
    <property type="match status" value="1"/>
</dbReference>
<evidence type="ECO:0000256" key="4">
    <source>
        <dbReference type="ARBA" id="ARBA00022741"/>
    </source>
</evidence>
<dbReference type="GO" id="GO:0005524">
    <property type="term" value="F:ATP binding"/>
    <property type="evidence" value="ECO:0007669"/>
    <property type="project" value="UniProtKB-KW"/>
</dbReference>
<dbReference type="Gene3D" id="3.30.70.370">
    <property type="match status" value="1"/>
</dbReference>
<dbReference type="InterPro" id="IPR019760">
    <property type="entry name" value="DNA-dir_DNA_pol_A_CS"/>
</dbReference>
<evidence type="ECO:0000256" key="8">
    <source>
        <dbReference type="SAM" id="MobiDB-lite"/>
    </source>
</evidence>
<sequence length="2059" mass="232133">MSDVSLTFEEKLDLRSWGLPEHILEKYLLKGVKKMFPWQVECLMSGNVLLGGNLIYSAPTSAGKTLVAEILAIKTVLERRKKVIVILPFVSVVREKMIYFQEIFSGSGIRVEGFMGSYNPPGGFRSVHLAICTIEKANNLINRLLEERNLGDIGTVIVDELHLLGDPHRGYLLELLLTKLKFICQKGLSANIQIIGMSATLPNLDVLASWLNATLYHTDFRPIPLCEYLKVGRSIYKFPDLNQSIEIKPEVDIQNDPGDVVYLSLDTIVKGYSLLIFCPTKNWCETLAVQISSEIKRIGSDKNSIGTSLRNELNSGGISDILEQLKKCPAGLEKNLGQSISFGVAYHHAGLTLEERDIVEGGFKQNLIRVLVSTSTLSSGVNLPARRVIIRSPGFQGQCMDILTYKQMVGRAGRMGKDTAGESYIICTESDKAWGKQLLTSQLPPVESCLGKGNLSNSLKRALLEVTACGMVSSVTEIQEYTKCTLLAASASEEKISKAINSCTTYLQENEFIKLNLDGNILPSSLAEACLGASVPPDQALYLLRELHKARQCFVLDSDLHAIYQVTPYSICDYWAVDWMRFFTIWENLPPNLQKIGELIGIEDRFLIKAMRGTINLNADEFVQKVSIHKRFYTALALQDLINEVPLNQVASKYDCNKGMLQSLQQSASTFAAMVTSFCRRLGWGGLEVLLAELSSRIQFGVQKELLDLLRLDCMTALMARALFNASIMSVTELASSSPSSILAAIRKAKPFQSEIIGNREEKKNIYVPGRAGLSEAQAADLLIHEARRFLLKEMGVKAAEWEASNADSVSNSVYERSTIFDSEPQNNTNSKNIHPEEDNHSILNENQSTKVDNDQINIMEISNDKQSPIVSRNIDVMFREVFAIEKPEASVIVDVPKLDEVQKPELVKPNNVTFIKKNVSPFLGINGENSKSNINSSLNLQKLNESFKLEREVKELTELNDTELINSEFVSRITESNANKTKYSHRIDNNIAGNIQQPKNQCENFPLNFSDNSKFPFFDILEVEKRFCQEETEKIPENYSNKNQEFKERTIIHKVTNATVPINNSMSFFHFSHSPKPIFQSPIQNDNDFVKINSGKLKDQNINVNCSTPVSNHSHDGANLSNNDMFSESPLMHCSSIRQGIDSMKNQTLEEFDINWGGDSLLEFSQIETKNFGNNPKENTLKRKLSDTSEEFNYSRKKMCLLQEKEKFNYSKKTFLPEVKEKCIVKESVSKSYFHDSMPFNSHLENLISENEKIIKPSSSRNIFARNKSELSFKLESPNIDYLKMKYRPKSEGNISSKTIIEMKDKSLKETPMYNTFNTTFKFKLSEMLNDSLKEEFNINDMNSDNDNFDKLDLSISDSEDFITGSPEQLKKHKTDFSLKSSAGSTNVLGRFSSPIKVTPKSSPAKHDSPGKYPPIGEDIIKLTKSPASKKSFIKNKSTSPSRKYEHRNARCLMSEFIKKYDDVSLIKVDESVTNPNIIIANILNSKEVSFFIEIKDISESEIQKNKIGNKILKCINNQEKIQYKCCSGDVAIVRISFFNGKTVYNLDMTLGGEKMNLILREVFSNKDLKLCGIDTKNKFRVLYKCCNIGVECEVFDVGVAEWLLDPGEKYKSLKELAKDLLGKSNPIDGELDDKIIQELIILKELQVELVKRLKEHDLEKTFFDVEIPIQKCILSMELTGIGFDQKVVNNLWSLSTELMGTLEIAAYTLAKQKFSLNSNVEFSKVKRKLKILPEQENNNSFIEIVRNWRKLHSLKTKNLSQLLLETKARCYCRSSTKTVTGRIILYDPDLQHIPRDFTVNENLLSLRSAFIAMPGNVLVSADYGQLELRILAHFSQDPVLIPLFKQDDDVFKIIAAEWNNISKEMVTEEMRHQVKQICYGIIYGMGDKTLGEALGKTAAESSMLSAQFKRTFPKINDFINKTITDCRQTGKIKTLGGRVRYLPEINSNIAQSRAQAERQAVNSKIQGSAADIAKKAMVNIEERLNNKFSQRKSLPTADHTSHLILQLHDELMFEVNETVKDSFIGILKDAMEKAAVLSVPLPVVVKVGKKWGNLKKI</sequence>
<dbReference type="GO" id="GO:0097681">
    <property type="term" value="P:double-strand break repair via alternative nonhomologous end joining"/>
    <property type="evidence" value="ECO:0007669"/>
    <property type="project" value="TreeGrafter"/>
</dbReference>
<dbReference type="Pfam" id="PF21099">
    <property type="entry name" value="POLQ_helical"/>
    <property type="match status" value="1"/>
</dbReference>
<dbReference type="InterPro" id="IPR001098">
    <property type="entry name" value="DNA-dir_DNA_pol_A_palm_dom"/>
</dbReference>
<dbReference type="SMART" id="SM00490">
    <property type="entry name" value="HELICc"/>
    <property type="match status" value="1"/>
</dbReference>
<keyword evidence="2" id="KW-0808">Transferase</keyword>
<evidence type="ECO:0000256" key="2">
    <source>
        <dbReference type="ARBA" id="ARBA00022679"/>
    </source>
</evidence>
<dbReference type="Pfam" id="PF00271">
    <property type="entry name" value="Helicase_C"/>
    <property type="match status" value="1"/>
</dbReference>
<feature type="domain" description="Helicase ATP-binding" evidence="9">
    <location>
        <begin position="45"/>
        <end position="219"/>
    </location>
</feature>
<dbReference type="Gene3D" id="1.10.150.20">
    <property type="entry name" value="5' to 3' exonuclease, C-terminal subdomain"/>
    <property type="match status" value="1"/>
</dbReference>
<dbReference type="InterPro" id="IPR036390">
    <property type="entry name" value="WH_DNA-bd_sf"/>
</dbReference>
<dbReference type="InterPro" id="IPR012337">
    <property type="entry name" value="RNaseH-like_sf"/>
</dbReference>
<gene>
    <name evidence="11" type="ORF">NEZAVI_LOCUS15762</name>
</gene>
<keyword evidence="4" id="KW-0547">Nucleotide-binding</keyword>
<dbReference type="PANTHER" id="PTHR10133">
    <property type="entry name" value="DNA POLYMERASE I"/>
    <property type="match status" value="1"/>
</dbReference>
<dbReference type="InterPro" id="IPR011545">
    <property type="entry name" value="DEAD/DEAH_box_helicase_dom"/>
</dbReference>
<protein>
    <recommendedName>
        <fullName evidence="1">DNA-directed DNA polymerase</fullName>
        <ecNumber evidence="1">2.7.7.7</ecNumber>
    </recommendedName>
</protein>
<dbReference type="InterPro" id="IPR043502">
    <property type="entry name" value="DNA/RNA_pol_sf"/>
</dbReference>
<dbReference type="SMART" id="SM00487">
    <property type="entry name" value="DEXDc"/>
    <property type="match status" value="1"/>
</dbReference>
<dbReference type="InterPro" id="IPR036397">
    <property type="entry name" value="RNaseH_sf"/>
</dbReference>
<dbReference type="CDD" id="cd18026">
    <property type="entry name" value="DEXHc_POLQ-like"/>
    <property type="match status" value="1"/>
</dbReference>
<keyword evidence="5" id="KW-0067">ATP-binding</keyword>
<dbReference type="PROSITE" id="PS51192">
    <property type="entry name" value="HELICASE_ATP_BIND_1"/>
    <property type="match status" value="1"/>
</dbReference>
<dbReference type="Pfam" id="PF00270">
    <property type="entry name" value="DEAD"/>
    <property type="match status" value="1"/>
</dbReference>
<dbReference type="InterPro" id="IPR046931">
    <property type="entry name" value="HTH_61"/>
</dbReference>
<dbReference type="InterPro" id="IPR002298">
    <property type="entry name" value="DNA_polymerase_A"/>
</dbReference>
<dbReference type="Gene3D" id="1.10.3380.20">
    <property type="match status" value="1"/>
</dbReference>
<dbReference type="PRINTS" id="PR00868">
    <property type="entry name" value="DNAPOLI"/>
</dbReference>
<evidence type="ECO:0000259" key="10">
    <source>
        <dbReference type="PROSITE" id="PS51194"/>
    </source>
</evidence>
<feature type="domain" description="Helicase C-terminal" evidence="10">
    <location>
        <begin position="264"/>
        <end position="467"/>
    </location>
</feature>
<dbReference type="PROSITE" id="PS00447">
    <property type="entry name" value="DNA_POLYMERASE_A"/>
    <property type="match status" value="1"/>
</dbReference>
<dbReference type="Gene3D" id="3.40.50.300">
    <property type="entry name" value="P-loop containing nucleotide triphosphate hydrolases"/>
    <property type="match status" value="2"/>
</dbReference>
<dbReference type="EMBL" id="OV725083">
    <property type="protein sequence ID" value="CAH1408184.1"/>
    <property type="molecule type" value="Genomic_DNA"/>
</dbReference>
<name>A0A9P0HU18_NEZVI</name>
<keyword evidence="3" id="KW-0548">Nucleotidyltransferase</keyword>
<dbReference type="EC" id="2.7.7.7" evidence="1"/>